<dbReference type="Proteomes" id="UP001596004">
    <property type="component" value="Unassembled WGS sequence"/>
</dbReference>
<keyword evidence="2" id="KW-1185">Reference proteome</keyword>
<organism evidence="1 2">
    <name type="scientific">Sphaerisporangium dianthi</name>
    <dbReference type="NCBI Taxonomy" id="1436120"/>
    <lineage>
        <taxon>Bacteria</taxon>
        <taxon>Bacillati</taxon>
        <taxon>Actinomycetota</taxon>
        <taxon>Actinomycetes</taxon>
        <taxon>Streptosporangiales</taxon>
        <taxon>Streptosporangiaceae</taxon>
        <taxon>Sphaerisporangium</taxon>
    </lineage>
</organism>
<dbReference type="RefSeq" id="WP_380846939.1">
    <property type="nucleotide sequence ID" value="NZ_JBHSFP010000027.1"/>
</dbReference>
<name>A0ABV9CRK3_9ACTN</name>
<reference evidence="2" key="1">
    <citation type="journal article" date="2019" name="Int. J. Syst. Evol. Microbiol.">
        <title>The Global Catalogue of Microorganisms (GCM) 10K type strain sequencing project: providing services to taxonomists for standard genome sequencing and annotation.</title>
        <authorList>
            <consortium name="The Broad Institute Genomics Platform"/>
            <consortium name="The Broad Institute Genome Sequencing Center for Infectious Disease"/>
            <person name="Wu L."/>
            <person name="Ma J."/>
        </authorList>
    </citation>
    <scope>NUCLEOTIDE SEQUENCE [LARGE SCALE GENOMIC DNA]</scope>
    <source>
        <strain evidence="2">CGMCC 4.7132</strain>
    </source>
</reference>
<sequence>MVELADWHGLVSERTNDYDGLQLVAMVAPGSRSWASPFRVVANDRNGYFVKTLESCSRDWARGSLAVEYIVAQAGKLIGAPVCDTSLILIPEEFRGGEIRRGLPLVPGIAHASKALQHADERRDNLAYRNRDDNRVRHVGVYALYDWCWGSDAQWLHDVDNDQSIYSHDHGLYLPPNDGRIDSKFLQLSADEPNELPDSPAGLDGEAVEEVAEALEKIDRDALVNILCAVPASWPVTDEALATLGWFLEYRAPAVASRLRALV</sequence>
<dbReference type="EMBL" id="JBHSFP010000027">
    <property type="protein sequence ID" value="MFC4535067.1"/>
    <property type="molecule type" value="Genomic_DNA"/>
</dbReference>
<evidence type="ECO:0000313" key="1">
    <source>
        <dbReference type="EMBL" id="MFC4535067.1"/>
    </source>
</evidence>
<evidence type="ECO:0000313" key="2">
    <source>
        <dbReference type="Proteomes" id="UP001596004"/>
    </source>
</evidence>
<proteinExistence type="predicted"/>
<gene>
    <name evidence="1" type="ORF">ACFO60_30265</name>
</gene>
<protein>
    <recommendedName>
        <fullName evidence="3">Phosphatidylinositol kinase</fullName>
    </recommendedName>
</protein>
<comment type="caution">
    <text evidence="1">The sequence shown here is derived from an EMBL/GenBank/DDBJ whole genome shotgun (WGS) entry which is preliminary data.</text>
</comment>
<accession>A0ABV9CRK3</accession>
<evidence type="ECO:0008006" key="3">
    <source>
        <dbReference type="Google" id="ProtNLM"/>
    </source>
</evidence>